<keyword evidence="1" id="KW-0812">Transmembrane</keyword>
<gene>
    <name evidence="2" type="ORF">AKO1_015757</name>
</gene>
<dbReference type="EMBL" id="JAOPGA020001448">
    <property type="protein sequence ID" value="KAL0488529.1"/>
    <property type="molecule type" value="Genomic_DNA"/>
</dbReference>
<keyword evidence="3" id="KW-1185">Reference proteome</keyword>
<protein>
    <submittedName>
        <fullName evidence="2">Uncharacterized protein</fullName>
    </submittedName>
</protein>
<reference evidence="2 3" key="1">
    <citation type="submission" date="2024-03" db="EMBL/GenBank/DDBJ databases">
        <title>The Acrasis kona genome and developmental transcriptomes reveal deep origins of eukaryotic multicellular pathways.</title>
        <authorList>
            <person name="Sheikh S."/>
            <person name="Fu C.-J."/>
            <person name="Brown M.W."/>
            <person name="Baldauf S.L."/>
        </authorList>
    </citation>
    <scope>NUCLEOTIDE SEQUENCE [LARGE SCALE GENOMIC DNA]</scope>
    <source>
        <strain evidence="2 3">ATCC MYA-3509</strain>
    </source>
</reference>
<accession>A0AAW2ZGQ1</accession>
<dbReference type="Proteomes" id="UP001431209">
    <property type="component" value="Unassembled WGS sequence"/>
</dbReference>
<evidence type="ECO:0000313" key="3">
    <source>
        <dbReference type="Proteomes" id="UP001431209"/>
    </source>
</evidence>
<name>A0AAW2ZGQ1_9EUKA</name>
<feature type="transmembrane region" description="Helical" evidence="1">
    <location>
        <begin position="185"/>
        <end position="213"/>
    </location>
</feature>
<keyword evidence="1" id="KW-0472">Membrane</keyword>
<comment type="caution">
    <text evidence="2">The sequence shown here is derived from an EMBL/GenBank/DDBJ whole genome shotgun (WGS) entry which is preliminary data.</text>
</comment>
<proteinExistence type="predicted"/>
<evidence type="ECO:0000313" key="2">
    <source>
        <dbReference type="EMBL" id="KAL0488529.1"/>
    </source>
</evidence>
<organism evidence="2 3">
    <name type="scientific">Acrasis kona</name>
    <dbReference type="NCBI Taxonomy" id="1008807"/>
    <lineage>
        <taxon>Eukaryota</taxon>
        <taxon>Discoba</taxon>
        <taxon>Heterolobosea</taxon>
        <taxon>Tetramitia</taxon>
        <taxon>Eutetramitia</taxon>
        <taxon>Acrasidae</taxon>
        <taxon>Acrasis</taxon>
    </lineage>
</organism>
<evidence type="ECO:0000256" key="1">
    <source>
        <dbReference type="SAM" id="Phobius"/>
    </source>
</evidence>
<sequence>MMQQQAYAILSISPVTNAPGYLSELWLYYSEQSFLYSSLLIHSDNSRNLVIQMQSSSLTTKSSTCNFVFSVEYQMRLYVTNTSNTMVPRIDLLSKAGAILCSLTLPAIQEETPSFLSDKCNVILSQSNLILPNNTSQRKLSDSTTELKLMSINVTSVGVICQQDYCGNKNTTLTGSSDHTGTNGLYIVGISLLCLFVFIFIVAITVSIVVIVISKKRMKVNPFIPEEKPISTSFELDDYE</sequence>
<dbReference type="AlphaFoldDB" id="A0AAW2ZGQ1"/>
<keyword evidence="1" id="KW-1133">Transmembrane helix</keyword>